<dbReference type="PROSITE" id="PS51257">
    <property type="entry name" value="PROKAR_LIPOPROTEIN"/>
    <property type="match status" value="1"/>
</dbReference>
<evidence type="ECO:0000313" key="3">
    <source>
        <dbReference type="EMBL" id="WXG69004.1"/>
    </source>
</evidence>
<sequence>MSVRTAASALCVSVAVLVGACGSEPAVFAGSAGNERVRFVVPSDAGGGYDLTARNLTQALASDDTDFDVVVLPGSGGVVGLGRLALESGDPDLAMVMGLGLIGALETTESDRTIADVTPVAKLLEEPEVVLVPDNSPIRTMDDLVSAWRANPAELSFAGGSAEGGADGLFRILLARAIGVDASASRYRQFEGGGQLLPALLTGEVDVATTGVSEYLDQISAGTVRALAISSAERIEVIDAPTAREAGVDVVFANWRGLLVPPGLTQEETDVWIDRIRDLDASAAWQDILTRNGWRSSVLTDSEFAEFLTEQAAFVHETLPVTNNS</sequence>
<feature type="chain" id="PRO_5045506712" evidence="2">
    <location>
        <begin position="21"/>
        <end position="325"/>
    </location>
</feature>
<dbReference type="Pfam" id="PF03401">
    <property type="entry name" value="TctC"/>
    <property type="match status" value="1"/>
</dbReference>
<dbReference type="PANTHER" id="PTHR42928">
    <property type="entry name" value="TRICARBOXYLATE-BINDING PROTEIN"/>
    <property type="match status" value="1"/>
</dbReference>
<gene>
    <name evidence="3" type="ORF">WDS16_00025</name>
</gene>
<evidence type="ECO:0000256" key="2">
    <source>
        <dbReference type="SAM" id="SignalP"/>
    </source>
</evidence>
<dbReference type="EMBL" id="CP147846">
    <property type="protein sequence ID" value="WXG69004.1"/>
    <property type="molecule type" value="Genomic_DNA"/>
</dbReference>
<accession>A0ABZ2PJ43</accession>
<dbReference type="InterPro" id="IPR005064">
    <property type="entry name" value="BUG"/>
</dbReference>
<protein>
    <submittedName>
        <fullName evidence="3">Tripartite tricarboxylate transporter substrate-binding protein</fullName>
    </submittedName>
</protein>
<proteinExistence type="inferred from homology"/>
<evidence type="ECO:0000313" key="4">
    <source>
        <dbReference type="Proteomes" id="UP001432000"/>
    </source>
</evidence>
<dbReference type="RefSeq" id="WP_338889553.1">
    <property type="nucleotide sequence ID" value="NZ_CP147846.1"/>
</dbReference>
<name>A0ABZ2PJ43_9NOCA</name>
<feature type="signal peptide" evidence="2">
    <location>
        <begin position="1"/>
        <end position="20"/>
    </location>
</feature>
<organism evidence="3 4">
    <name type="scientific">Rhodococcus sovatensis</name>
    <dbReference type="NCBI Taxonomy" id="1805840"/>
    <lineage>
        <taxon>Bacteria</taxon>
        <taxon>Bacillati</taxon>
        <taxon>Actinomycetota</taxon>
        <taxon>Actinomycetes</taxon>
        <taxon>Mycobacteriales</taxon>
        <taxon>Nocardiaceae</taxon>
        <taxon>Rhodococcus</taxon>
    </lineage>
</organism>
<dbReference type="Gene3D" id="3.40.190.150">
    <property type="entry name" value="Bordetella uptake gene, domain 1"/>
    <property type="match status" value="1"/>
</dbReference>
<comment type="similarity">
    <text evidence="1">Belongs to the UPF0065 (bug) family.</text>
</comment>
<dbReference type="CDD" id="cd07012">
    <property type="entry name" value="PBP2_Bug_TTT"/>
    <property type="match status" value="1"/>
</dbReference>
<dbReference type="Proteomes" id="UP001432000">
    <property type="component" value="Chromosome"/>
</dbReference>
<reference evidence="3 4" key="1">
    <citation type="submission" date="2024-03" db="EMBL/GenBank/DDBJ databases">
        <title>Natural products discovery in diverse microorganisms through a two-stage MS feature dereplication strategy.</title>
        <authorList>
            <person name="Zhang R."/>
        </authorList>
    </citation>
    <scope>NUCLEOTIDE SEQUENCE [LARGE SCALE GENOMIC DNA]</scope>
    <source>
        <strain evidence="3 4">18930</strain>
    </source>
</reference>
<dbReference type="InterPro" id="IPR042100">
    <property type="entry name" value="Bug_dom1"/>
</dbReference>
<keyword evidence="2" id="KW-0732">Signal</keyword>
<dbReference type="SUPFAM" id="SSF53850">
    <property type="entry name" value="Periplasmic binding protein-like II"/>
    <property type="match status" value="1"/>
</dbReference>
<keyword evidence="4" id="KW-1185">Reference proteome</keyword>
<dbReference type="PANTHER" id="PTHR42928:SF3">
    <property type="entry name" value="UPF0065 PROTEIN YFLP"/>
    <property type="match status" value="1"/>
</dbReference>
<dbReference type="PIRSF" id="PIRSF017082">
    <property type="entry name" value="YflP"/>
    <property type="match status" value="1"/>
</dbReference>
<dbReference type="Gene3D" id="3.40.190.10">
    <property type="entry name" value="Periplasmic binding protein-like II"/>
    <property type="match status" value="1"/>
</dbReference>
<evidence type="ECO:0000256" key="1">
    <source>
        <dbReference type="ARBA" id="ARBA00006987"/>
    </source>
</evidence>